<evidence type="ECO:0000313" key="10">
    <source>
        <dbReference type="Proteomes" id="UP001327560"/>
    </source>
</evidence>
<keyword evidence="3 6" id="KW-0547">Nucleotide-binding</keyword>
<keyword evidence="1" id="KW-0723">Serine/threonine-protein kinase</keyword>
<dbReference type="Proteomes" id="UP001327560">
    <property type="component" value="Chromosome 9"/>
</dbReference>
<dbReference type="InterPro" id="IPR017441">
    <property type="entry name" value="Protein_kinase_ATP_BS"/>
</dbReference>
<dbReference type="GO" id="GO:0007165">
    <property type="term" value="P:signal transduction"/>
    <property type="evidence" value="ECO:0007669"/>
    <property type="project" value="TreeGrafter"/>
</dbReference>
<dbReference type="AlphaFoldDB" id="A0AAQ3L1L0"/>
<reference evidence="9 10" key="1">
    <citation type="submission" date="2023-10" db="EMBL/GenBank/DDBJ databases">
        <title>Chromosome-scale genome assembly provides insights into flower coloration mechanisms of Canna indica.</title>
        <authorList>
            <person name="Li C."/>
        </authorList>
    </citation>
    <scope>NUCLEOTIDE SEQUENCE [LARGE SCALE GENOMIC DNA]</scope>
    <source>
        <tissue evidence="9">Flower</tissue>
    </source>
</reference>
<dbReference type="InterPro" id="IPR011009">
    <property type="entry name" value="Kinase-like_dom_sf"/>
</dbReference>
<sequence length="1168" mass="128159">MASDPRELHSLRSPDSANAVDHPLATTSSSASSAASDRKVKLLCSYGGQILPRLTDGALRYAGGETRLITVRRDSSLPEILRRMAEAYGGPVVLRYQLPDVDLDALISVSTAEDLEHMMEECDRLAAQSSSAKLRVFLLSPSKVSGTGADSLAPFHDLQDTGARYIEAVNGLDSSMMRKDSVASFTSTQYSDGMNAVEAVVSEDVQDLPPATSSSDQNLISAQFESHLLVTNQDELSNSTKAELISVEQPLINPHHGQLMNSQSYPVTGLPPEIDLVSVAQSASVPPSNNDASAHRVSNEASVQTKMDLILENPNSGRTVKFPGDAKLQPLSQLPPLPPPHLLAPYVEQQGLRQLPLAQSLAMRLEDCNLCHRGLPHAHSDTLINEQGNGLRNAIPEARAALQSHLSEDFTRRGAPQRVDMRTPVDKWVESQAQNLLASDPFVTYEFSETIPEMPLGPERPVIQDAVHPNQSKVLVSPFSLGWPDTSQLMYGTMTNPQKSLLDESVQKPEEVPLTWNPTAENFNLSNLLAPTSLAQSSNPYGTSIVTPQSHGQDALHQQFQLSQHIGFSNFPANQDPINKPFVADGSVVENSEFQDGQSVHGTVPAFFYGNIGPMDGMMGALYTNPLRAPKMLVDEQPTAVREIPYPQNVQPVNASHILTMAGIHGPQSYHLEAGVGPGVSMDVGAFKNNPSSQWKNEASNFHPVELLGDLTVSQNDNSQFCTVQHASNTDQMQQAVSSDPLVRNNYPQEILGINSALPPTTDNVYRKPLVATNALYDNNYLVDGIRSQITVPTEGVSLCPQDSKNMNSSTNPIQDAEDVRIKPHIQTFDDRSPAFQSSEVPESVLISHETKETSPSSNKEIDDDQTETIVVKQTEKVKNGGFPNTDDIGHLQVINNSDLEELQELGSGAFGTVYHGKWRGTDVAIKRINDRIFSEKSSEQERARADFWNEACKLASLHHPNVVAFYGIVLDGPAGSIATLTEYMVNGSLRRVLQKNEKILDKYQRLLIAMDVAFGMEYLHSKNIIHFDLKSDNLLVNWRDPQRPICKVGDLGLAKVKYETLMSGGMRGTLPWMAPELLGGKENKYTEKIDVFSFGIVMWELFTGREPYGDMHYGAIIGGILSDTLRPPVPESCDDEWRLLMEQCWATEPSQRPSFTDIASRLRAMAA</sequence>
<dbReference type="InterPro" id="IPR000719">
    <property type="entry name" value="Prot_kinase_dom"/>
</dbReference>
<dbReference type="InterPro" id="IPR008271">
    <property type="entry name" value="Ser/Thr_kinase_AS"/>
</dbReference>
<feature type="region of interest" description="Disordered" evidence="7">
    <location>
        <begin position="848"/>
        <end position="867"/>
    </location>
</feature>
<dbReference type="SUPFAM" id="SSF54277">
    <property type="entry name" value="CAD &amp; PB1 domains"/>
    <property type="match status" value="1"/>
</dbReference>
<dbReference type="SMART" id="SM00666">
    <property type="entry name" value="PB1"/>
    <property type="match status" value="1"/>
</dbReference>
<feature type="compositionally biased region" description="Basic and acidic residues" evidence="7">
    <location>
        <begin position="1"/>
        <end position="12"/>
    </location>
</feature>
<evidence type="ECO:0000256" key="4">
    <source>
        <dbReference type="ARBA" id="ARBA00022777"/>
    </source>
</evidence>
<dbReference type="PROSITE" id="PS50011">
    <property type="entry name" value="PROTEIN_KINASE_DOM"/>
    <property type="match status" value="1"/>
</dbReference>
<dbReference type="CDD" id="cd13999">
    <property type="entry name" value="STKc_MAP3K-like"/>
    <property type="match status" value="1"/>
</dbReference>
<evidence type="ECO:0000256" key="6">
    <source>
        <dbReference type="PROSITE-ProRule" id="PRU10141"/>
    </source>
</evidence>
<keyword evidence="2" id="KW-0808">Transferase</keyword>
<dbReference type="SMART" id="SM00220">
    <property type="entry name" value="S_TKc"/>
    <property type="match status" value="1"/>
</dbReference>
<feature type="domain" description="Protein kinase" evidence="8">
    <location>
        <begin position="900"/>
        <end position="1166"/>
    </location>
</feature>
<dbReference type="FunFam" id="3.10.20.90:FF:000058">
    <property type="entry name" value="Octicosapeptide/phox/Bem1p domain kinase superfamily protein"/>
    <property type="match status" value="1"/>
</dbReference>
<dbReference type="Gene3D" id="3.10.20.90">
    <property type="entry name" value="Phosphatidylinositol 3-kinase Catalytic Subunit, Chain A, domain 1"/>
    <property type="match status" value="1"/>
</dbReference>
<evidence type="ECO:0000259" key="8">
    <source>
        <dbReference type="PROSITE" id="PS50011"/>
    </source>
</evidence>
<dbReference type="InterPro" id="IPR000270">
    <property type="entry name" value="PB1_dom"/>
</dbReference>
<evidence type="ECO:0000256" key="2">
    <source>
        <dbReference type="ARBA" id="ARBA00022679"/>
    </source>
</evidence>
<evidence type="ECO:0000256" key="5">
    <source>
        <dbReference type="ARBA" id="ARBA00022840"/>
    </source>
</evidence>
<dbReference type="InterPro" id="IPR050167">
    <property type="entry name" value="Ser_Thr_protein_kinase"/>
</dbReference>
<dbReference type="EMBL" id="CP136898">
    <property type="protein sequence ID" value="WOL19068.1"/>
    <property type="molecule type" value="Genomic_DNA"/>
</dbReference>
<dbReference type="PANTHER" id="PTHR23257:SF797">
    <property type="entry name" value="KINASE SUPERFAMILY WITH OCTICOSAPEPTIDE_PHOX_BEM1P DOMAIN-CONTAINING PROTEIN"/>
    <property type="match status" value="1"/>
</dbReference>
<protein>
    <recommendedName>
        <fullName evidence="8">Protein kinase domain-containing protein</fullName>
    </recommendedName>
</protein>
<evidence type="ECO:0000256" key="1">
    <source>
        <dbReference type="ARBA" id="ARBA00022527"/>
    </source>
</evidence>
<keyword evidence="5 6" id="KW-0067">ATP-binding</keyword>
<dbReference type="GO" id="GO:0004674">
    <property type="term" value="F:protein serine/threonine kinase activity"/>
    <property type="evidence" value="ECO:0007669"/>
    <property type="project" value="UniProtKB-KW"/>
</dbReference>
<dbReference type="CDD" id="cd06410">
    <property type="entry name" value="PB1_UP2"/>
    <property type="match status" value="1"/>
</dbReference>
<dbReference type="GO" id="GO:0005737">
    <property type="term" value="C:cytoplasm"/>
    <property type="evidence" value="ECO:0007669"/>
    <property type="project" value="TreeGrafter"/>
</dbReference>
<feature type="binding site" evidence="6">
    <location>
        <position position="927"/>
    </location>
    <ligand>
        <name>ATP</name>
        <dbReference type="ChEBI" id="CHEBI:30616"/>
    </ligand>
</feature>
<name>A0AAQ3L1L0_9LILI</name>
<evidence type="ECO:0000313" key="9">
    <source>
        <dbReference type="EMBL" id="WOL19068.1"/>
    </source>
</evidence>
<dbReference type="PROSITE" id="PS00108">
    <property type="entry name" value="PROTEIN_KINASE_ST"/>
    <property type="match status" value="1"/>
</dbReference>
<keyword evidence="4" id="KW-0418">Kinase</keyword>
<dbReference type="PRINTS" id="PR00109">
    <property type="entry name" value="TYRKINASE"/>
</dbReference>
<dbReference type="Gene3D" id="1.10.510.10">
    <property type="entry name" value="Transferase(Phosphotransferase) domain 1"/>
    <property type="match status" value="1"/>
</dbReference>
<dbReference type="GO" id="GO:0005524">
    <property type="term" value="F:ATP binding"/>
    <property type="evidence" value="ECO:0007669"/>
    <property type="project" value="UniProtKB-UniRule"/>
</dbReference>
<keyword evidence="10" id="KW-1185">Reference proteome</keyword>
<dbReference type="PROSITE" id="PS00107">
    <property type="entry name" value="PROTEIN_KINASE_ATP"/>
    <property type="match status" value="1"/>
</dbReference>
<dbReference type="InterPro" id="IPR001245">
    <property type="entry name" value="Ser-Thr/Tyr_kinase_cat_dom"/>
</dbReference>
<dbReference type="Pfam" id="PF00564">
    <property type="entry name" value="PB1"/>
    <property type="match status" value="1"/>
</dbReference>
<evidence type="ECO:0000256" key="3">
    <source>
        <dbReference type="ARBA" id="ARBA00022741"/>
    </source>
</evidence>
<dbReference type="PANTHER" id="PTHR23257">
    <property type="entry name" value="SERINE-THREONINE PROTEIN KINASE"/>
    <property type="match status" value="1"/>
</dbReference>
<accession>A0AAQ3L1L0</accession>
<dbReference type="Gene3D" id="3.30.200.20">
    <property type="entry name" value="Phosphorylase Kinase, domain 1"/>
    <property type="match status" value="1"/>
</dbReference>
<gene>
    <name evidence="9" type="ORF">Cni_G27865</name>
</gene>
<organism evidence="9 10">
    <name type="scientific">Canna indica</name>
    <name type="common">Indian-shot</name>
    <dbReference type="NCBI Taxonomy" id="4628"/>
    <lineage>
        <taxon>Eukaryota</taxon>
        <taxon>Viridiplantae</taxon>
        <taxon>Streptophyta</taxon>
        <taxon>Embryophyta</taxon>
        <taxon>Tracheophyta</taxon>
        <taxon>Spermatophyta</taxon>
        <taxon>Magnoliopsida</taxon>
        <taxon>Liliopsida</taxon>
        <taxon>Zingiberales</taxon>
        <taxon>Cannaceae</taxon>
        <taxon>Canna</taxon>
    </lineage>
</organism>
<dbReference type="SUPFAM" id="SSF56112">
    <property type="entry name" value="Protein kinase-like (PK-like)"/>
    <property type="match status" value="1"/>
</dbReference>
<dbReference type="Pfam" id="PF07714">
    <property type="entry name" value="PK_Tyr_Ser-Thr"/>
    <property type="match status" value="1"/>
</dbReference>
<feature type="region of interest" description="Disordered" evidence="7">
    <location>
        <begin position="1"/>
        <end position="32"/>
    </location>
</feature>
<proteinExistence type="predicted"/>
<evidence type="ECO:0000256" key="7">
    <source>
        <dbReference type="SAM" id="MobiDB-lite"/>
    </source>
</evidence>